<evidence type="ECO:0000313" key="1">
    <source>
        <dbReference type="EMBL" id="MEQ2241237.1"/>
    </source>
</evidence>
<protein>
    <submittedName>
        <fullName evidence="1">Uncharacterized protein</fullName>
    </submittedName>
</protein>
<name>A0ABV0UBW9_9TELE</name>
<comment type="caution">
    <text evidence="1">The sequence shown here is derived from an EMBL/GenBank/DDBJ whole genome shotgun (WGS) entry which is preliminary data.</text>
</comment>
<keyword evidence="2" id="KW-1185">Reference proteome</keyword>
<gene>
    <name evidence="1" type="ORF">ILYODFUR_023325</name>
</gene>
<sequence length="109" mass="12767">MTEKWGEDPFNSDLFLCVSVCEMNRTAELNVCEHQTQQRVTHTFWATDGLPDVAFKEEGSCDDNRRLSRLCKRWKNLLMDPDETGSYFFLVFTMELPHALVFIPAVCRW</sequence>
<dbReference type="Proteomes" id="UP001482620">
    <property type="component" value="Unassembled WGS sequence"/>
</dbReference>
<proteinExistence type="predicted"/>
<accession>A0ABV0UBW9</accession>
<organism evidence="1 2">
    <name type="scientific">Ilyodon furcidens</name>
    <name type="common">goldbreast splitfin</name>
    <dbReference type="NCBI Taxonomy" id="33524"/>
    <lineage>
        <taxon>Eukaryota</taxon>
        <taxon>Metazoa</taxon>
        <taxon>Chordata</taxon>
        <taxon>Craniata</taxon>
        <taxon>Vertebrata</taxon>
        <taxon>Euteleostomi</taxon>
        <taxon>Actinopterygii</taxon>
        <taxon>Neopterygii</taxon>
        <taxon>Teleostei</taxon>
        <taxon>Neoteleostei</taxon>
        <taxon>Acanthomorphata</taxon>
        <taxon>Ovalentaria</taxon>
        <taxon>Atherinomorphae</taxon>
        <taxon>Cyprinodontiformes</taxon>
        <taxon>Goodeidae</taxon>
        <taxon>Ilyodon</taxon>
    </lineage>
</organism>
<dbReference type="EMBL" id="JAHRIQ010060587">
    <property type="protein sequence ID" value="MEQ2241237.1"/>
    <property type="molecule type" value="Genomic_DNA"/>
</dbReference>
<reference evidence="1 2" key="1">
    <citation type="submission" date="2021-06" db="EMBL/GenBank/DDBJ databases">
        <authorList>
            <person name="Palmer J.M."/>
        </authorList>
    </citation>
    <scope>NUCLEOTIDE SEQUENCE [LARGE SCALE GENOMIC DNA]</scope>
    <source>
        <strain evidence="2">if_2019</strain>
        <tissue evidence="1">Muscle</tissue>
    </source>
</reference>
<evidence type="ECO:0000313" key="2">
    <source>
        <dbReference type="Proteomes" id="UP001482620"/>
    </source>
</evidence>